<dbReference type="OrthoDB" id="3530553at2759"/>
<sequence>MTPSRRFRLLLSQMPREAFGDSEHEIQAFESSLQGIAFKIENVDNALNNTAQDLRQRHISSTDAANNHESTEQVAASIVTKKEGVRGDATGDVIEEIAIEVFHEDLVQKGTADEEVAKETDFEDVVSDEVTEQNNIGEGVIAKNAPGILMNNSNGGAIDEEVVKVESEDDILFSGQISSYDALNDNLAVAAVITASSTALKVIKDNVY</sequence>
<dbReference type="Proteomes" id="UP000297527">
    <property type="component" value="Unassembled WGS sequence"/>
</dbReference>
<evidence type="ECO:0000313" key="2">
    <source>
        <dbReference type="Proteomes" id="UP000297527"/>
    </source>
</evidence>
<dbReference type="EMBL" id="PQXN01000019">
    <property type="protein sequence ID" value="TGO62513.1"/>
    <property type="molecule type" value="Genomic_DNA"/>
</dbReference>
<comment type="caution">
    <text evidence="1">The sequence shown here is derived from an EMBL/GenBank/DDBJ whole genome shotgun (WGS) entry which is preliminary data.</text>
</comment>
<evidence type="ECO:0000313" key="1">
    <source>
        <dbReference type="EMBL" id="TGO62513.1"/>
    </source>
</evidence>
<gene>
    <name evidence="1" type="ORF">BCON_0019g00490</name>
</gene>
<organism evidence="1 2">
    <name type="scientific">Botryotinia convoluta</name>
    <dbReference type="NCBI Taxonomy" id="54673"/>
    <lineage>
        <taxon>Eukaryota</taxon>
        <taxon>Fungi</taxon>
        <taxon>Dikarya</taxon>
        <taxon>Ascomycota</taxon>
        <taxon>Pezizomycotina</taxon>
        <taxon>Leotiomycetes</taxon>
        <taxon>Helotiales</taxon>
        <taxon>Sclerotiniaceae</taxon>
        <taxon>Botryotinia</taxon>
    </lineage>
</organism>
<protein>
    <submittedName>
        <fullName evidence="1">Uncharacterized protein</fullName>
    </submittedName>
</protein>
<name>A0A4Z1J035_9HELO</name>
<keyword evidence="2" id="KW-1185">Reference proteome</keyword>
<proteinExistence type="predicted"/>
<accession>A0A4Z1J035</accession>
<dbReference type="AlphaFoldDB" id="A0A4Z1J035"/>
<reference evidence="1 2" key="1">
    <citation type="submission" date="2017-12" db="EMBL/GenBank/DDBJ databases">
        <title>Comparative genomics of Botrytis spp.</title>
        <authorList>
            <person name="Valero-Jimenez C.A."/>
            <person name="Tapia P."/>
            <person name="Veloso J."/>
            <person name="Silva-Moreno E."/>
            <person name="Staats M."/>
            <person name="Valdes J.H."/>
            <person name="Van Kan J.A.L."/>
        </authorList>
    </citation>
    <scope>NUCLEOTIDE SEQUENCE [LARGE SCALE GENOMIC DNA]</scope>
    <source>
        <strain evidence="1 2">MUCL11595</strain>
    </source>
</reference>